<comment type="similarity">
    <text evidence="1">Belongs to the NmrA-type oxidoreductase family. Isoflavone reductase subfamily.</text>
</comment>
<dbReference type="RefSeq" id="XP_060667533.1">
    <property type="nucleotide sequence ID" value="XM_060811550.1"/>
</dbReference>
<evidence type="ECO:0000313" key="3">
    <source>
        <dbReference type="Proteomes" id="UP001652623"/>
    </source>
</evidence>
<evidence type="ECO:0000256" key="1">
    <source>
        <dbReference type="ARBA" id="ARBA00005725"/>
    </source>
</evidence>
<organism evidence="3 4">
    <name type="scientific">Ziziphus jujuba</name>
    <name type="common">Chinese jujube</name>
    <name type="synonym">Ziziphus sativa</name>
    <dbReference type="NCBI Taxonomy" id="326968"/>
    <lineage>
        <taxon>Eukaryota</taxon>
        <taxon>Viridiplantae</taxon>
        <taxon>Streptophyta</taxon>
        <taxon>Embryophyta</taxon>
        <taxon>Tracheophyta</taxon>
        <taxon>Spermatophyta</taxon>
        <taxon>Magnoliopsida</taxon>
        <taxon>eudicotyledons</taxon>
        <taxon>Gunneridae</taxon>
        <taxon>Pentapetalae</taxon>
        <taxon>rosids</taxon>
        <taxon>fabids</taxon>
        <taxon>Rosales</taxon>
        <taxon>Rhamnaceae</taxon>
        <taxon>Paliureae</taxon>
        <taxon>Ziziphus</taxon>
    </lineage>
</organism>
<reference evidence="4" key="1">
    <citation type="submission" date="2025-08" db="UniProtKB">
        <authorList>
            <consortium name="RefSeq"/>
        </authorList>
    </citation>
    <scope>IDENTIFICATION</scope>
    <source>
        <tissue evidence="4">Seedling</tissue>
    </source>
</reference>
<name>A0ABM3ZSS7_ZIZJJ</name>
<protein>
    <submittedName>
        <fullName evidence="4">Phenylcoumaran benzylic ether reductase Pyrc5-like</fullName>
    </submittedName>
</protein>
<proteinExistence type="inferred from homology"/>
<keyword evidence="3" id="KW-1185">Reference proteome</keyword>
<sequence length="207" mass="23051">MASKSKILFIGGTGYIGKFIVAASVKAGHETLALVREATLSNPDKTQIIDNFKSLGVKFLIGDLYDKESLLNAIKQVDVVISAVGHGQYQGSIIAAIKEACNIKRFIPSEYGNDVDRVHAVEPAKSAFASRAEIRREIEAAGIPYTYVSSHFFARYHLNTGSASVWAYSSPKRQGRHLRRWKPKSYITHFSFKSLHFFSLEYLDSFA</sequence>
<dbReference type="PANTHER" id="PTHR43349">
    <property type="entry name" value="PINORESINOL REDUCTASE-RELATED"/>
    <property type="match status" value="1"/>
</dbReference>
<dbReference type="PANTHER" id="PTHR43349:SF35">
    <property type="entry name" value="PHENYLCOUMARAN BENZYLIC ETHER REDUCTASE 1"/>
    <property type="match status" value="1"/>
</dbReference>
<evidence type="ECO:0000313" key="4">
    <source>
        <dbReference type="RefSeq" id="XP_060667533.1"/>
    </source>
</evidence>
<dbReference type="InterPro" id="IPR008030">
    <property type="entry name" value="NmrA-like"/>
</dbReference>
<feature type="domain" description="NmrA-like" evidence="2">
    <location>
        <begin position="4"/>
        <end position="160"/>
    </location>
</feature>
<dbReference type="InterPro" id="IPR036291">
    <property type="entry name" value="NAD(P)-bd_dom_sf"/>
</dbReference>
<dbReference type="GeneID" id="107404005"/>
<gene>
    <name evidence="4" type="primary">LOC107404005</name>
</gene>
<dbReference type="Pfam" id="PF05368">
    <property type="entry name" value="NmrA"/>
    <property type="match status" value="1"/>
</dbReference>
<accession>A0ABM3ZSS7</accession>
<dbReference type="InterPro" id="IPR050608">
    <property type="entry name" value="NmrA-type/Isoflavone_red_sf"/>
</dbReference>
<dbReference type="Gene3D" id="3.40.50.720">
    <property type="entry name" value="NAD(P)-binding Rossmann-like Domain"/>
    <property type="match status" value="1"/>
</dbReference>
<dbReference type="Proteomes" id="UP001652623">
    <property type="component" value="Chromosome 9"/>
</dbReference>
<evidence type="ECO:0000259" key="2">
    <source>
        <dbReference type="Pfam" id="PF05368"/>
    </source>
</evidence>
<dbReference type="SUPFAM" id="SSF51735">
    <property type="entry name" value="NAD(P)-binding Rossmann-fold domains"/>
    <property type="match status" value="1"/>
</dbReference>